<accession>A0ACC0BU06</accession>
<proteinExistence type="predicted"/>
<keyword evidence="2" id="KW-1185">Reference proteome</keyword>
<organism evidence="1 2">
    <name type="scientific">Catharanthus roseus</name>
    <name type="common">Madagascar periwinkle</name>
    <name type="synonym">Vinca rosea</name>
    <dbReference type="NCBI Taxonomy" id="4058"/>
    <lineage>
        <taxon>Eukaryota</taxon>
        <taxon>Viridiplantae</taxon>
        <taxon>Streptophyta</taxon>
        <taxon>Embryophyta</taxon>
        <taxon>Tracheophyta</taxon>
        <taxon>Spermatophyta</taxon>
        <taxon>Magnoliopsida</taxon>
        <taxon>eudicotyledons</taxon>
        <taxon>Gunneridae</taxon>
        <taxon>Pentapetalae</taxon>
        <taxon>asterids</taxon>
        <taxon>lamiids</taxon>
        <taxon>Gentianales</taxon>
        <taxon>Apocynaceae</taxon>
        <taxon>Rauvolfioideae</taxon>
        <taxon>Vinceae</taxon>
        <taxon>Catharanthinae</taxon>
        <taxon>Catharanthus</taxon>
    </lineage>
</organism>
<evidence type="ECO:0000313" key="1">
    <source>
        <dbReference type="EMBL" id="KAI5676095.1"/>
    </source>
</evidence>
<name>A0ACC0BU06_CATRO</name>
<reference evidence="2" key="1">
    <citation type="journal article" date="2023" name="Nat. Plants">
        <title>Single-cell RNA sequencing provides a high-resolution roadmap for understanding the multicellular compartmentation of specialized metabolism.</title>
        <authorList>
            <person name="Sun S."/>
            <person name="Shen X."/>
            <person name="Li Y."/>
            <person name="Li Y."/>
            <person name="Wang S."/>
            <person name="Li R."/>
            <person name="Zhang H."/>
            <person name="Shen G."/>
            <person name="Guo B."/>
            <person name="Wei J."/>
            <person name="Xu J."/>
            <person name="St-Pierre B."/>
            <person name="Chen S."/>
            <person name="Sun C."/>
        </authorList>
    </citation>
    <scope>NUCLEOTIDE SEQUENCE [LARGE SCALE GENOMIC DNA]</scope>
</reference>
<protein>
    <submittedName>
        <fullName evidence="1">Uncharacterized protein</fullName>
    </submittedName>
</protein>
<dbReference type="Proteomes" id="UP001060085">
    <property type="component" value="Linkage Group LG02"/>
</dbReference>
<dbReference type="EMBL" id="CM044702">
    <property type="protein sequence ID" value="KAI5676095.1"/>
    <property type="molecule type" value="Genomic_DNA"/>
</dbReference>
<gene>
    <name evidence="1" type="ORF">M9H77_07045</name>
</gene>
<evidence type="ECO:0000313" key="2">
    <source>
        <dbReference type="Proteomes" id="UP001060085"/>
    </source>
</evidence>
<sequence length="145" mass="16142">MLSLLQLFSNLRPPLLLAAQYRSLPQFPEASLQPVLLLLGWSRSSLLRLPLLLLLLLSPILLPSLLNAVGLLSKISRQRCLPEKEKKKGAISAEEGPDCNFGCNSRGSIDPHNSGIRARKQLQLSSVQKIETDKFDGKSDFVIWR</sequence>
<comment type="caution">
    <text evidence="1">The sequence shown here is derived from an EMBL/GenBank/DDBJ whole genome shotgun (WGS) entry which is preliminary data.</text>
</comment>